<name>A0ACC3CTH4_9PEZI</name>
<gene>
    <name evidence="1" type="ORF">LTS18_000908</name>
</gene>
<evidence type="ECO:0000313" key="2">
    <source>
        <dbReference type="Proteomes" id="UP001186974"/>
    </source>
</evidence>
<accession>A0ACC3CTH4</accession>
<keyword evidence="2" id="KW-1185">Reference proteome</keyword>
<dbReference type="Proteomes" id="UP001186974">
    <property type="component" value="Unassembled WGS sequence"/>
</dbReference>
<protein>
    <submittedName>
        <fullName evidence="1">Uncharacterized protein</fullName>
    </submittedName>
</protein>
<evidence type="ECO:0000313" key="1">
    <source>
        <dbReference type="EMBL" id="KAK3044575.1"/>
    </source>
</evidence>
<comment type="caution">
    <text evidence="1">The sequence shown here is derived from an EMBL/GenBank/DDBJ whole genome shotgun (WGS) entry which is preliminary data.</text>
</comment>
<organism evidence="1 2">
    <name type="scientific">Coniosporium uncinatum</name>
    <dbReference type="NCBI Taxonomy" id="93489"/>
    <lineage>
        <taxon>Eukaryota</taxon>
        <taxon>Fungi</taxon>
        <taxon>Dikarya</taxon>
        <taxon>Ascomycota</taxon>
        <taxon>Pezizomycotina</taxon>
        <taxon>Dothideomycetes</taxon>
        <taxon>Dothideomycetes incertae sedis</taxon>
        <taxon>Coniosporium</taxon>
    </lineage>
</organism>
<sequence length="149" mass="16373">MAASEQNATVPPIHFNGFNLDPLQVQQFASLLTHLQQSGLPPPPPPFASKLQAECASAPTYPPLASFSATPLLQPSAEFSQNQPHTYARNLADSEQREEARMGSEDGEVSENEYDPYQPTLRGGDDGHKLQWPETSRDFDRHGPSDDIT</sequence>
<dbReference type="EMBL" id="JAWDJW010011758">
    <property type="protein sequence ID" value="KAK3044575.1"/>
    <property type="molecule type" value="Genomic_DNA"/>
</dbReference>
<proteinExistence type="predicted"/>
<feature type="non-terminal residue" evidence="1">
    <location>
        <position position="149"/>
    </location>
</feature>
<reference evidence="1" key="1">
    <citation type="submission" date="2024-09" db="EMBL/GenBank/DDBJ databases">
        <title>Black Yeasts Isolated from many extreme environments.</title>
        <authorList>
            <person name="Coleine C."/>
            <person name="Stajich J.E."/>
            <person name="Selbmann L."/>
        </authorList>
    </citation>
    <scope>NUCLEOTIDE SEQUENCE</scope>
    <source>
        <strain evidence="1">CCFEE 5737</strain>
    </source>
</reference>